<evidence type="ECO:0000256" key="2">
    <source>
        <dbReference type="SAM" id="SignalP"/>
    </source>
</evidence>
<evidence type="ECO:0000313" key="4">
    <source>
        <dbReference type="Proteomes" id="UP000747542"/>
    </source>
</evidence>
<keyword evidence="2" id="KW-0732">Signal</keyword>
<proteinExistence type="predicted"/>
<reference evidence="3" key="1">
    <citation type="journal article" date="2021" name="Sci. Adv.">
        <title>The American lobster genome reveals insights on longevity, neural, and immune adaptations.</title>
        <authorList>
            <person name="Polinski J.M."/>
            <person name="Zimin A.V."/>
            <person name="Clark K.F."/>
            <person name="Kohn A.B."/>
            <person name="Sadowski N."/>
            <person name="Timp W."/>
            <person name="Ptitsyn A."/>
            <person name="Khanna P."/>
            <person name="Romanova D.Y."/>
            <person name="Williams P."/>
            <person name="Greenwood S.J."/>
            <person name="Moroz L.L."/>
            <person name="Walt D.R."/>
            <person name="Bodnar A.G."/>
        </authorList>
    </citation>
    <scope>NUCLEOTIDE SEQUENCE</scope>
    <source>
        <strain evidence="3">GMGI-L3</strain>
    </source>
</reference>
<feature type="chain" id="PRO_5035322326" evidence="2">
    <location>
        <begin position="24"/>
        <end position="244"/>
    </location>
</feature>
<gene>
    <name evidence="3" type="ORF">Hamer_G015265</name>
</gene>
<accession>A0A8J5N8Z1</accession>
<keyword evidence="4" id="KW-1185">Reference proteome</keyword>
<feature type="signal peptide" evidence="2">
    <location>
        <begin position="1"/>
        <end position="23"/>
    </location>
</feature>
<evidence type="ECO:0000256" key="1">
    <source>
        <dbReference type="SAM" id="MobiDB-lite"/>
    </source>
</evidence>
<name>A0A8J5N8Z1_HOMAM</name>
<sequence length="244" mass="26294">MKTMNLMVVVCVSVVLLTGRNDAVQEGPSGPGGPRGTVAPEDNEGQAGPKSNDTRMYATNTPECKTKECTVTVHYKEKNGWCRKTCAWDEEEAAHGCHGSGCRCCIPKKCKKTDTCKKVKGKCTKLSGPCPRNKIEVPYGCETRDCKCCRNDREYEELYGDYNSENETDTTGGGAVVRGNENDTVGSVDTGVEAGGEGGGEEEGDEGEEGEGEGEEEEEEEEGGGEEGDEEEEGEEEEEEEEGM</sequence>
<feature type="region of interest" description="Disordered" evidence="1">
    <location>
        <begin position="160"/>
        <end position="244"/>
    </location>
</feature>
<organism evidence="3 4">
    <name type="scientific">Homarus americanus</name>
    <name type="common">American lobster</name>
    <dbReference type="NCBI Taxonomy" id="6706"/>
    <lineage>
        <taxon>Eukaryota</taxon>
        <taxon>Metazoa</taxon>
        <taxon>Ecdysozoa</taxon>
        <taxon>Arthropoda</taxon>
        <taxon>Crustacea</taxon>
        <taxon>Multicrustacea</taxon>
        <taxon>Malacostraca</taxon>
        <taxon>Eumalacostraca</taxon>
        <taxon>Eucarida</taxon>
        <taxon>Decapoda</taxon>
        <taxon>Pleocyemata</taxon>
        <taxon>Astacidea</taxon>
        <taxon>Nephropoidea</taxon>
        <taxon>Nephropidae</taxon>
        <taxon>Homarus</taxon>
    </lineage>
</organism>
<evidence type="ECO:0000313" key="3">
    <source>
        <dbReference type="EMBL" id="KAG7175048.1"/>
    </source>
</evidence>
<dbReference type="Proteomes" id="UP000747542">
    <property type="component" value="Unassembled WGS sequence"/>
</dbReference>
<feature type="compositionally biased region" description="Acidic residues" evidence="1">
    <location>
        <begin position="199"/>
        <end position="244"/>
    </location>
</feature>
<feature type="region of interest" description="Disordered" evidence="1">
    <location>
        <begin position="22"/>
        <end position="55"/>
    </location>
</feature>
<comment type="caution">
    <text evidence="3">The sequence shown here is derived from an EMBL/GenBank/DDBJ whole genome shotgun (WGS) entry which is preliminary data.</text>
</comment>
<protein>
    <submittedName>
        <fullName evidence="3">Uncharacterized protein</fullName>
    </submittedName>
</protein>
<dbReference type="AlphaFoldDB" id="A0A8J5N8Z1"/>
<dbReference type="EMBL" id="JAHLQT010006356">
    <property type="protein sequence ID" value="KAG7175048.1"/>
    <property type="molecule type" value="Genomic_DNA"/>
</dbReference>